<keyword evidence="2" id="KW-0560">Oxidoreductase</keyword>
<dbReference type="GO" id="GO:0043386">
    <property type="term" value="P:mycotoxin biosynthetic process"/>
    <property type="evidence" value="ECO:0007669"/>
    <property type="project" value="InterPro"/>
</dbReference>
<dbReference type="PANTHER" id="PTHR33365:SF11">
    <property type="entry name" value="TAT PATHWAY SIGNAL SEQUENCE"/>
    <property type="match status" value="1"/>
</dbReference>
<reference evidence="5 6" key="1">
    <citation type="journal article" date="2018" name="Evol. Lett.">
        <title>Horizontal gene cluster transfer increased hallucinogenic mushroom diversity.</title>
        <authorList>
            <person name="Reynolds H.T."/>
            <person name="Vijayakumar V."/>
            <person name="Gluck-Thaler E."/>
            <person name="Korotkin H.B."/>
            <person name="Matheny P.B."/>
            <person name="Slot J.C."/>
        </authorList>
    </citation>
    <scope>NUCLEOTIDE SEQUENCE [LARGE SCALE GENOMIC DNA]</scope>
    <source>
        <strain evidence="5 6">SRW20</strain>
    </source>
</reference>
<comment type="similarity">
    <text evidence="3">Belongs to the ustYa family.</text>
</comment>
<evidence type="ECO:0000256" key="1">
    <source>
        <dbReference type="ARBA" id="ARBA00004685"/>
    </source>
</evidence>
<gene>
    <name evidence="5" type="ORF">CVT26_009445</name>
</gene>
<dbReference type="InterPro" id="IPR021765">
    <property type="entry name" value="UstYa-like"/>
</dbReference>
<dbReference type="AlphaFoldDB" id="A0A409YIB9"/>
<dbReference type="InParanoid" id="A0A409YIB9"/>
<evidence type="ECO:0000256" key="4">
    <source>
        <dbReference type="SAM" id="MobiDB-lite"/>
    </source>
</evidence>
<comment type="pathway">
    <text evidence="1">Mycotoxin biosynthesis.</text>
</comment>
<dbReference type="STRING" id="231916.A0A409YIB9"/>
<proteinExistence type="inferred from homology"/>
<feature type="compositionally biased region" description="Polar residues" evidence="4">
    <location>
        <begin position="88"/>
        <end position="100"/>
    </location>
</feature>
<evidence type="ECO:0000313" key="6">
    <source>
        <dbReference type="Proteomes" id="UP000284706"/>
    </source>
</evidence>
<name>A0A409YIB9_9AGAR</name>
<dbReference type="PANTHER" id="PTHR33365">
    <property type="entry name" value="YALI0B05434P"/>
    <property type="match status" value="1"/>
</dbReference>
<dbReference type="OrthoDB" id="3687641at2759"/>
<comment type="caution">
    <text evidence="5">The sequence shown here is derived from an EMBL/GenBank/DDBJ whole genome shotgun (WGS) entry which is preliminary data.</text>
</comment>
<keyword evidence="6" id="KW-1185">Reference proteome</keyword>
<sequence length="187" mass="21695">MFKGYIGDDYPEVWPIERKSVLMTFDNPKHFRLDEAAGIAEWGIQAPENGVVHLGPYRQPYTVAMLHQLKCLDNIREEMVRNRRVEGSNETSPSDTNESENYAGPVPGANRARQTELARHCLNYVRQMVMCHGDLELESFQFASHKNPIDWHGVYECKDWEAVYNAVKRNQEEHREWLKNSGMGNRT</sequence>
<feature type="region of interest" description="Disordered" evidence="4">
    <location>
        <begin position="83"/>
        <end position="108"/>
    </location>
</feature>
<evidence type="ECO:0000313" key="5">
    <source>
        <dbReference type="EMBL" id="PPR02734.1"/>
    </source>
</evidence>
<evidence type="ECO:0000256" key="3">
    <source>
        <dbReference type="ARBA" id="ARBA00035112"/>
    </source>
</evidence>
<dbReference type="GO" id="GO:0016491">
    <property type="term" value="F:oxidoreductase activity"/>
    <property type="evidence" value="ECO:0007669"/>
    <property type="project" value="UniProtKB-KW"/>
</dbReference>
<accession>A0A409YIB9</accession>
<dbReference type="Proteomes" id="UP000284706">
    <property type="component" value="Unassembled WGS sequence"/>
</dbReference>
<dbReference type="Pfam" id="PF11807">
    <property type="entry name" value="UstYa"/>
    <property type="match status" value="1"/>
</dbReference>
<dbReference type="EMBL" id="NHYE01000825">
    <property type="protein sequence ID" value="PPR02734.1"/>
    <property type="molecule type" value="Genomic_DNA"/>
</dbReference>
<organism evidence="5 6">
    <name type="scientific">Gymnopilus dilepis</name>
    <dbReference type="NCBI Taxonomy" id="231916"/>
    <lineage>
        <taxon>Eukaryota</taxon>
        <taxon>Fungi</taxon>
        <taxon>Dikarya</taxon>
        <taxon>Basidiomycota</taxon>
        <taxon>Agaricomycotina</taxon>
        <taxon>Agaricomycetes</taxon>
        <taxon>Agaricomycetidae</taxon>
        <taxon>Agaricales</taxon>
        <taxon>Agaricineae</taxon>
        <taxon>Hymenogastraceae</taxon>
        <taxon>Gymnopilus</taxon>
    </lineage>
</organism>
<protein>
    <submittedName>
        <fullName evidence="5">Uncharacterized protein</fullName>
    </submittedName>
</protein>
<evidence type="ECO:0000256" key="2">
    <source>
        <dbReference type="ARBA" id="ARBA00023002"/>
    </source>
</evidence>